<accession>A0A0D2JK85</accession>
<name>A0A0D2JK85_9BACT</name>
<dbReference type="RefSeq" id="WP_044346071.1">
    <property type="nucleotide sequence ID" value="NZ_AZAC01000001.1"/>
</dbReference>
<proteinExistence type="predicted"/>
<dbReference type="PATRIC" id="fig|1429043.3.peg.70"/>
<sequence>MNRSLVVLLLRLILGALGGWFLAHFFFPNSSPWLAVILGAIVVVAAYASEAWRLMRQKK</sequence>
<evidence type="ECO:0000313" key="3">
    <source>
        <dbReference type="Proteomes" id="UP000032233"/>
    </source>
</evidence>
<keyword evidence="1" id="KW-0812">Transmembrane</keyword>
<keyword evidence="3" id="KW-1185">Reference proteome</keyword>
<dbReference type="Proteomes" id="UP000032233">
    <property type="component" value="Unassembled WGS sequence"/>
</dbReference>
<gene>
    <name evidence="2" type="ORF">X474_00335</name>
</gene>
<evidence type="ECO:0000313" key="2">
    <source>
        <dbReference type="EMBL" id="KIX16031.1"/>
    </source>
</evidence>
<dbReference type="InParanoid" id="A0A0D2JK85"/>
<reference evidence="2 3" key="1">
    <citation type="submission" date="2013-11" db="EMBL/GenBank/DDBJ databases">
        <title>Metagenomic analysis of a methanogenic consortium involved in long chain n-alkane degradation.</title>
        <authorList>
            <person name="Davidova I.A."/>
            <person name="Callaghan A.V."/>
            <person name="Wawrik B."/>
            <person name="Pruitt S."/>
            <person name="Marks C."/>
            <person name="Duncan K.E."/>
            <person name="Suflita J.M."/>
        </authorList>
    </citation>
    <scope>NUCLEOTIDE SEQUENCE [LARGE SCALE GENOMIC DNA]</scope>
    <source>
        <strain evidence="2 3">SPR</strain>
    </source>
</reference>
<protein>
    <submittedName>
        <fullName evidence="2">Uncharacterized protein</fullName>
    </submittedName>
</protein>
<keyword evidence="1" id="KW-1133">Transmembrane helix</keyword>
<dbReference type="STRING" id="1429043.X474_00335"/>
<evidence type="ECO:0000256" key="1">
    <source>
        <dbReference type="SAM" id="Phobius"/>
    </source>
</evidence>
<dbReference type="EMBL" id="AZAC01000001">
    <property type="protein sequence ID" value="KIX16031.1"/>
    <property type="molecule type" value="Genomic_DNA"/>
</dbReference>
<comment type="caution">
    <text evidence="2">The sequence shown here is derived from an EMBL/GenBank/DDBJ whole genome shotgun (WGS) entry which is preliminary data.</text>
</comment>
<feature type="transmembrane region" description="Helical" evidence="1">
    <location>
        <begin position="33"/>
        <end position="52"/>
    </location>
</feature>
<feature type="transmembrane region" description="Helical" evidence="1">
    <location>
        <begin position="7"/>
        <end position="27"/>
    </location>
</feature>
<keyword evidence="1" id="KW-0472">Membrane</keyword>
<dbReference type="AlphaFoldDB" id="A0A0D2JK85"/>
<organism evidence="2 3">
    <name type="scientific">Dethiosulfatarculus sandiegensis</name>
    <dbReference type="NCBI Taxonomy" id="1429043"/>
    <lineage>
        <taxon>Bacteria</taxon>
        <taxon>Pseudomonadati</taxon>
        <taxon>Thermodesulfobacteriota</taxon>
        <taxon>Desulfarculia</taxon>
        <taxon>Desulfarculales</taxon>
        <taxon>Desulfarculaceae</taxon>
        <taxon>Dethiosulfatarculus</taxon>
    </lineage>
</organism>